<dbReference type="AlphaFoldDB" id="A0AAN6ZP69"/>
<feature type="compositionally biased region" description="Pro residues" evidence="1">
    <location>
        <begin position="899"/>
        <end position="918"/>
    </location>
</feature>
<feature type="compositionally biased region" description="Acidic residues" evidence="1">
    <location>
        <begin position="800"/>
        <end position="813"/>
    </location>
</feature>
<feature type="region of interest" description="Disordered" evidence="1">
    <location>
        <begin position="60"/>
        <end position="159"/>
    </location>
</feature>
<evidence type="ECO:0000256" key="1">
    <source>
        <dbReference type="SAM" id="MobiDB-lite"/>
    </source>
</evidence>
<name>A0AAN6ZP69_9PEZI</name>
<feature type="compositionally biased region" description="Polar residues" evidence="1">
    <location>
        <begin position="261"/>
        <end position="274"/>
    </location>
</feature>
<keyword evidence="3" id="KW-1185">Reference proteome</keyword>
<comment type="caution">
    <text evidence="2">The sequence shown here is derived from an EMBL/GenBank/DDBJ whole genome shotgun (WGS) entry which is preliminary data.</text>
</comment>
<feature type="compositionally biased region" description="Basic and acidic residues" evidence="1">
    <location>
        <begin position="789"/>
        <end position="799"/>
    </location>
</feature>
<dbReference type="RefSeq" id="XP_062639103.1">
    <property type="nucleotide sequence ID" value="XM_062783212.1"/>
</dbReference>
<feature type="compositionally biased region" description="Low complexity" evidence="1">
    <location>
        <begin position="578"/>
        <end position="594"/>
    </location>
</feature>
<gene>
    <name evidence="2" type="ORF">C8A04DRAFT_35545</name>
</gene>
<feature type="compositionally biased region" description="Basic and acidic residues" evidence="1">
    <location>
        <begin position="109"/>
        <end position="120"/>
    </location>
</feature>
<feature type="region of interest" description="Disordered" evidence="1">
    <location>
        <begin position="324"/>
        <end position="358"/>
    </location>
</feature>
<evidence type="ECO:0000313" key="3">
    <source>
        <dbReference type="Proteomes" id="UP001302676"/>
    </source>
</evidence>
<feature type="region of interest" description="Disordered" evidence="1">
    <location>
        <begin position="544"/>
        <end position="634"/>
    </location>
</feature>
<feature type="compositionally biased region" description="Polar residues" evidence="1">
    <location>
        <begin position="672"/>
        <end position="689"/>
    </location>
</feature>
<feature type="compositionally biased region" description="Polar residues" evidence="1">
    <location>
        <begin position="331"/>
        <end position="354"/>
    </location>
</feature>
<reference evidence="2" key="2">
    <citation type="submission" date="2023-05" db="EMBL/GenBank/DDBJ databases">
        <authorList>
            <consortium name="Lawrence Berkeley National Laboratory"/>
            <person name="Steindorff A."/>
            <person name="Hensen N."/>
            <person name="Bonometti L."/>
            <person name="Westerberg I."/>
            <person name="Brannstrom I.O."/>
            <person name="Guillou S."/>
            <person name="Cros-Aarteil S."/>
            <person name="Calhoun S."/>
            <person name="Haridas S."/>
            <person name="Kuo A."/>
            <person name="Mondo S."/>
            <person name="Pangilinan J."/>
            <person name="Riley R."/>
            <person name="Labutti K."/>
            <person name="Andreopoulos B."/>
            <person name="Lipzen A."/>
            <person name="Chen C."/>
            <person name="Yanf M."/>
            <person name="Daum C."/>
            <person name="Ng V."/>
            <person name="Clum A."/>
            <person name="Ohm R."/>
            <person name="Martin F."/>
            <person name="Silar P."/>
            <person name="Natvig D."/>
            <person name="Lalanne C."/>
            <person name="Gautier V."/>
            <person name="Ament-Velasquez S.L."/>
            <person name="Kruys A."/>
            <person name="Hutchinson M.I."/>
            <person name="Powell A.J."/>
            <person name="Barry K."/>
            <person name="Miller A.N."/>
            <person name="Grigoriev I.V."/>
            <person name="Debuchy R."/>
            <person name="Gladieux P."/>
            <person name="Thoren M.H."/>
            <person name="Johannesson H."/>
        </authorList>
    </citation>
    <scope>NUCLEOTIDE SEQUENCE</scope>
    <source>
        <strain evidence="2">CBS 141.50</strain>
    </source>
</reference>
<organism evidence="2 3">
    <name type="scientific">Dichotomopilus funicola</name>
    <dbReference type="NCBI Taxonomy" id="1934379"/>
    <lineage>
        <taxon>Eukaryota</taxon>
        <taxon>Fungi</taxon>
        <taxon>Dikarya</taxon>
        <taxon>Ascomycota</taxon>
        <taxon>Pezizomycotina</taxon>
        <taxon>Sordariomycetes</taxon>
        <taxon>Sordariomycetidae</taxon>
        <taxon>Sordariales</taxon>
        <taxon>Chaetomiaceae</taxon>
        <taxon>Dichotomopilus</taxon>
    </lineage>
</organism>
<dbReference type="Proteomes" id="UP001302676">
    <property type="component" value="Unassembled WGS sequence"/>
</dbReference>
<dbReference type="GeneID" id="87819825"/>
<accession>A0AAN6ZP69</accession>
<feature type="compositionally biased region" description="Low complexity" evidence="1">
    <location>
        <begin position="817"/>
        <end position="842"/>
    </location>
</feature>
<sequence>MCLGSRLCAAVMSLETVSSTSTTTPGVALEYLDPCSAQRDAHIAAEEAYVRARNRTMAEPPLFPLTPRLSSQRHRRQATIRDQNEAQDLRRRQSVRFMGPCSTPAESQGVRRDHSSDELNRACVGDTGNSRERSIQHAGGNGDPNAESSSSLQSVGAPGPLSKTATNYLDALAASEDYYTPEDDVASAPSSYRRLHRTRSMYTDPPRMNSFHEAYQEQSANTSLKSRPASTSMSRRLFRSDPSATKSPRETPVLRAPRSMSFLSTRRSRSQLGSQHRESTLDSGASELADVPEYGSFADESATMRIKRRPSSFFGSLNRHSNFRTRRSLRDSSPSQSVADLNNHPQDTPDQSDTLKFKARRASRSLRIKLRGMFSSTKSDDEPLSIPSQHIESRRTRVAGICPLSSDEGPADGDEKILCNPAAKTPIIHLGMPQTARSNQASLENLSFEQIRNISDGSSLTSWVHSGPSSLTSQEQQQWREWEKQRLSVIGENGAHIPSPSIRRRTLDPGLFNPLRGGPENGESVAGPVVDSQRIYSALVKRMKSLDSRDEQENEGGTQGLDDTPDTIRSVIPERKYAASSTTSTPTRAPRRATLTQNTVDEWGRRSATPLASDKLAHEKVGPDSQLGTTASPASHLFRTESLYRHALGKSMQEEQKAWGQYGSTADEDSDSGTQVHHSVGPHTQTTDSDSAKDLDYSESVYSSDEGDHVSKTRTVVRGPRKQNMTTDTPALYRRQASHREASMVSSAEWKTWLSANVDKFEPTLSPKDPTTFRAMSPATSRRRSLHGHVREQAQIHDDTDWEDEEEAGEGDDVFQSVVVSSSRGARNTTATTAVAAATASTSTTIIPATALAASITTAAAHNGAAPLGRVEPNVVKQPSDGNTRSSHIKNENESPTRPTRPPPPPPNLRSRTPPIPPRSKLRPEPLRILARLAE</sequence>
<proteinExistence type="predicted"/>
<feature type="compositionally biased region" description="Polar residues" evidence="1">
    <location>
        <begin position="216"/>
        <end position="234"/>
    </location>
</feature>
<feature type="region of interest" description="Disordered" evidence="1">
    <location>
        <begin position="214"/>
        <end position="287"/>
    </location>
</feature>
<evidence type="ECO:0000313" key="2">
    <source>
        <dbReference type="EMBL" id="KAK4145732.1"/>
    </source>
</evidence>
<protein>
    <submittedName>
        <fullName evidence="2">Uncharacterized protein</fullName>
    </submittedName>
</protein>
<feature type="compositionally biased region" description="Basic and acidic residues" evidence="1">
    <location>
        <begin position="82"/>
        <end position="91"/>
    </location>
</feature>
<feature type="region of interest" description="Disordered" evidence="1">
    <location>
        <begin position="655"/>
        <end position="694"/>
    </location>
</feature>
<feature type="region of interest" description="Disordered" evidence="1">
    <location>
        <begin position="865"/>
        <end position="935"/>
    </location>
</feature>
<reference evidence="2" key="1">
    <citation type="journal article" date="2023" name="Mol. Phylogenet. Evol.">
        <title>Genome-scale phylogeny and comparative genomics of the fungal order Sordariales.</title>
        <authorList>
            <person name="Hensen N."/>
            <person name="Bonometti L."/>
            <person name="Westerberg I."/>
            <person name="Brannstrom I.O."/>
            <person name="Guillou S."/>
            <person name="Cros-Aarteil S."/>
            <person name="Calhoun S."/>
            <person name="Haridas S."/>
            <person name="Kuo A."/>
            <person name="Mondo S."/>
            <person name="Pangilinan J."/>
            <person name="Riley R."/>
            <person name="LaButti K."/>
            <person name="Andreopoulos B."/>
            <person name="Lipzen A."/>
            <person name="Chen C."/>
            <person name="Yan M."/>
            <person name="Daum C."/>
            <person name="Ng V."/>
            <person name="Clum A."/>
            <person name="Steindorff A."/>
            <person name="Ohm R.A."/>
            <person name="Martin F."/>
            <person name="Silar P."/>
            <person name="Natvig D.O."/>
            <person name="Lalanne C."/>
            <person name="Gautier V."/>
            <person name="Ament-Velasquez S.L."/>
            <person name="Kruys A."/>
            <person name="Hutchinson M.I."/>
            <person name="Powell A.J."/>
            <person name="Barry K."/>
            <person name="Miller A.N."/>
            <person name="Grigoriev I.V."/>
            <person name="Debuchy R."/>
            <person name="Gladieux P."/>
            <person name="Hiltunen Thoren M."/>
            <person name="Johannesson H."/>
        </authorList>
    </citation>
    <scope>NUCLEOTIDE SEQUENCE</scope>
    <source>
        <strain evidence="2">CBS 141.50</strain>
    </source>
</reference>
<dbReference type="EMBL" id="MU853566">
    <property type="protein sequence ID" value="KAK4145732.1"/>
    <property type="molecule type" value="Genomic_DNA"/>
</dbReference>
<feature type="region of interest" description="Disordered" evidence="1">
    <location>
        <begin position="765"/>
        <end position="842"/>
    </location>
</feature>